<name>A0A9P5YPL1_9AGAR</name>
<dbReference type="Proteomes" id="UP000807469">
    <property type="component" value="Unassembled WGS sequence"/>
</dbReference>
<accession>A0A9P5YPL1</accession>
<sequence length="152" mass="16706">MIGCPAGRVRPAPGRLRLCSSLSLMVSVSSLHHIHRPYISAIEILIDRPRLHPLLTRTVRPPLPALVFLPLSPISRLIPSRLVLSHPLLCLPLSLSLSLANLDPHKILSLTHLTPSHPFRPQDPALIGRNISHSPSNGHRPISTSMPTFTSR</sequence>
<comment type="caution">
    <text evidence="2">The sequence shown here is derived from an EMBL/GenBank/DDBJ whole genome shotgun (WGS) entry which is preliminary data.</text>
</comment>
<dbReference type="EMBL" id="MU155501">
    <property type="protein sequence ID" value="KAF9472753.1"/>
    <property type="molecule type" value="Genomic_DNA"/>
</dbReference>
<feature type="region of interest" description="Disordered" evidence="1">
    <location>
        <begin position="124"/>
        <end position="152"/>
    </location>
</feature>
<feature type="compositionally biased region" description="Polar residues" evidence="1">
    <location>
        <begin position="131"/>
        <end position="152"/>
    </location>
</feature>
<reference evidence="2" key="1">
    <citation type="submission" date="2020-11" db="EMBL/GenBank/DDBJ databases">
        <authorList>
            <consortium name="DOE Joint Genome Institute"/>
            <person name="Ahrendt S."/>
            <person name="Riley R."/>
            <person name="Andreopoulos W."/>
            <person name="Labutti K."/>
            <person name="Pangilinan J."/>
            <person name="Ruiz-Duenas F.J."/>
            <person name="Barrasa J.M."/>
            <person name="Sanchez-Garcia M."/>
            <person name="Camarero S."/>
            <person name="Miyauchi S."/>
            <person name="Serrano A."/>
            <person name="Linde D."/>
            <person name="Babiker R."/>
            <person name="Drula E."/>
            <person name="Ayuso-Fernandez I."/>
            <person name="Pacheco R."/>
            <person name="Padilla G."/>
            <person name="Ferreira P."/>
            <person name="Barriuso J."/>
            <person name="Kellner H."/>
            <person name="Castanera R."/>
            <person name="Alfaro M."/>
            <person name="Ramirez L."/>
            <person name="Pisabarro A.G."/>
            <person name="Kuo A."/>
            <person name="Tritt A."/>
            <person name="Lipzen A."/>
            <person name="He G."/>
            <person name="Yan M."/>
            <person name="Ng V."/>
            <person name="Cullen D."/>
            <person name="Martin F."/>
            <person name="Rosso M.-N."/>
            <person name="Henrissat B."/>
            <person name="Hibbett D."/>
            <person name="Martinez A.T."/>
            <person name="Grigoriev I.V."/>
        </authorList>
    </citation>
    <scope>NUCLEOTIDE SEQUENCE</scope>
    <source>
        <strain evidence="2">CIRM-BRFM 674</strain>
    </source>
</reference>
<organism evidence="2 3">
    <name type="scientific">Pholiota conissans</name>
    <dbReference type="NCBI Taxonomy" id="109636"/>
    <lineage>
        <taxon>Eukaryota</taxon>
        <taxon>Fungi</taxon>
        <taxon>Dikarya</taxon>
        <taxon>Basidiomycota</taxon>
        <taxon>Agaricomycotina</taxon>
        <taxon>Agaricomycetes</taxon>
        <taxon>Agaricomycetidae</taxon>
        <taxon>Agaricales</taxon>
        <taxon>Agaricineae</taxon>
        <taxon>Strophariaceae</taxon>
        <taxon>Pholiota</taxon>
    </lineage>
</organism>
<evidence type="ECO:0000313" key="3">
    <source>
        <dbReference type="Proteomes" id="UP000807469"/>
    </source>
</evidence>
<gene>
    <name evidence="2" type="ORF">BDN70DRAFT_439676</name>
</gene>
<dbReference type="AlphaFoldDB" id="A0A9P5YPL1"/>
<keyword evidence="3" id="KW-1185">Reference proteome</keyword>
<protein>
    <submittedName>
        <fullName evidence="2">Uncharacterized protein</fullName>
    </submittedName>
</protein>
<proteinExistence type="predicted"/>
<evidence type="ECO:0000313" key="2">
    <source>
        <dbReference type="EMBL" id="KAF9472753.1"/>
    </source>
</evidence>
<evidence type="ECO:0000256" key="1">
    <source>
        <dbReference type="SAM" id="MobiDB-lite"/>
    </source>
</evidence>